<feature type="compositionally biased region" description="Pro residues" evidence="1">
    <location>
        <begin position="157"/>
        <end position="171"/>
    </location>
</feature>
<feature type="compositionally biased region" description="Low complexity" evidence="1">
    <location>
        <begin position="172"/>
        <end position="181"/>
    </location>
</feature>
<accession>A0A345XXR2</accession>
<evidence type="ECO:0000313" key="2">
    <source>
        <dbReference type="EMBL" id="AXK36428.1"/>
    </source>
</evidence>
<dbReference type="EMBL" id="CP031320">
    <property type="protein sequence ID" value="AXK36428.1"/>
    <property type="molecule type" value="Genomic_DNA"/>
</dbReference>
<protein>
    <submittedName>
        <fullName evidence="2">Uncharacterized protein</fullName>
    </submittedName>
</protein>
<dbReference type="RefSeq" id="WP_208883343.1">
    <property type="nucleotide sequence ID" value="NZ_CP031320.1"/>
</dbReference>
<organism evidence="2 3">
    <name type="scientific">Streptomyces armeniacus</name>
    <dbReference type="NCBI Taxonomy" id="83291"/>
    <lineage>
        <taxon>Bacteria</taxon>
        <taxon>Bacillati</taxon>
        <taxon>Actinomycetota</taxon>
        <taxon>Actinomycetes</taxon>
        <taxon>Kitasatosporales</taxon>
        <taxon>Streptomycetaceae</taxon>
        <taxon>Streptomyces</taxon>
    </lineage>
</organism>
<gene>
    <name evidence="2" type="ORF">DVA86_31430</name>
</gene>
<evidence type="ECO:0000313" key="3">
    <source>
        <dbReference type="Proteomes" id="UP000254425"/>
    </source>
</evidence>
<keyword evidence="3" id="KW-1185">Reference proteome</keyword>
<name>A0A345XXR2_9ACTN</name>
<reference evidence="2 3" key="1">
    <citation type="submission" date="2018-07" db="EMBL/GenBank/DDBJ databases">
        <title>Draft genome of the type strain Streptomyces armeniacus ATCC 15676.</title>
        <authorList>
            <person name="Labana P."/>
            <person name="Gosse J.T."/>
            <person name="Boddy C.N."/>
        </authorList>
    </citation>
    <scope>NUCLEOTIDE SEQUENCE [LARGE SCALE GENOMIC DNA]</scope>
    <source>
        <strain evidence="2 3">ATCC 15676</strain>
    </source>
</reference>
<dbReference type="KEGG" id="sarm:DVA86_31430"/>
<sequence>MIHKPADSAGGTPQFPGPPDTGGSTSGARNTNTACGRRGSVWPAAPEADHPEAETLPGWLLGAIVKIVALYTQPGQRVLLLAPPHGGARGTTEREFASCCAESGSGLLTGLTEAAQSAASLGRTLHVRAAHPAGATLGAGTDVPKGPQSVPRLAPTPAYPTPTPTDPPHPTGPTGAAGPGPDRFDAVITFVSPRATDWVATTAWSALLSPSGTLSFITHSDREQGRLIDPSGVLTDTAHRAGLSVLDRVVLLEVPIRRSALATSDLPAAAGSPPAQADTAGPPHTRIHHDLLLFTRSTREATVTTPEEEGR</sequence>
<dbReference type="Proteomes" id="UP000254425">
    <property type="component" value="Chromosome"/>
</dbReference>
<feature type="region of interest" description="Disordered" evidence="1">
    <location>
        <begin position="135"/>
        <end position="182"/>
    </location>
</feature>
<evidence type="ECO:0000256" key="1">
    <source>
        <dbReference type="SAM" id="MobiDB-lite"/>
    </source>
</evidence>
<proteinExistence type="predicted"/>
<dbReference type="AlphaFoldDB" id="A0A345XXR2"/>
<feature type="region of interest" description="Disordered" evidence="1">
    <location>
        <begin position="1"/>
        <end position="52"/>
    </location>
</feature>